<feature type="compositionally biased region" description="Basic and acidic residues" evidence="1">
    <location>
        <begin position="131"/>
        <end position="151"/>
    </location>
</feature>
<dbReference type="RefSeq" id="WP_104482478.1">
    <property type="nucleotide sequence ID" value="NZ_CP154825.1"/>
</dbReference>
<sequence length="151" mass="16395">MSGDPASELSAVEAMVVDWEHAGQERLARVRQVTERVAGLSVTEESGPVRVTVDSRGLPSDITLDESAKGRSMVEVSRLIMATLRQAQARLPELMERVAAEEGLAGDGVVSHLLDTARASFPEPDTAEPEPGSRRLEEDDFEGRTVFRHGD</sequence>
<keyword evidence="2" id="KW-0238">DNA-binding</keyword>
<dbReference type="Pfam" id="PF02575">
    <property type="entry name" value="YbaB_DNA_bd"/>
    <property type="match status" value="1"/>
</dbReference>
<comment type="caution">
    <text evidence="2">The sequence shown here is derived from an EMBL/GenBank/DDBJ whole genome shotgun (WGS) entry which is preliminary data.</text>
</comment>
<evidence type="ECO:0000313" key="3">
    <source>
        <dbReference type="Proteomes" id="UP000239203"/>
    </source>
</evidence>
<organism evidence="2 3">
    <name type="scientific">Actinokineospora auranticolor</name>
    <dbReference type="NCBI Taxonomy" id="155976"/>
    <lineage>
        <taxon>Bacteria</taxon>
        <taxon>Bacillati</taxon>
        <taxon>Actinomycetota</taxon>
        <taxon>Actinomycetes</taxon>
        <taxon>Pseudonocardiales</taxon>
        <taxon>Pseudonocardiaceae</taxon>
        <taxon>Actinokineospora</taxon>
    </lineage>
</organism>
<dbReference type="AlphaFoldDB" id="A0A2S6GEK2"/>
<dbReference type="GO" id="GO:0003677">
    <property type="term" value="F:DNA binding"/>
    <property type="evidence" value="ECO:0007669"/>
    <property type="project" value="UniProtKB-KW"/>
</dbReference>
<evidence type="ECO:0000256" key="1">
    <source>
        <dbReference type="SAM" id="MobiDB-lite"/>
    </source>
</evidence>
<keyword evidence="3" id="KW-1185">Reference proteome</keyword>
<dbReference type="InterPro" id="IPR036894">
    <property type="entry name" value="YbaB-like_sf"/>
</dbReference>
<feature type="region of interest" description="Disordered" evidence="1">
    <location>
        <begin position="116"/>
        <end position="151"/>
    </location>
</feature>
<gene>
    <name evidence="2" type="ORF">CLV40_1252</name>
</gene>
<dbReference type="EMBL" id="PTIX01000025">
    <property type="protein sequence ID" value="PPK63667.1"/>
    <property type="molecule type" value="Genomic_DNA"/>
</dbReference>
<dbReference type="Proteomes" id="UP000239203">
    <property type="component" value="Unassembled WGS sequence"/>
</dbReference>
<reference evidence="2 3" key="1">
    <citation type="submission" date="2018-02" db="EMBL/GenBank/DDBJ databases">
        <title>Genomic Encyclopedia of Archaeal and Bacterial Type Strains, Phase II (KMG-II): from individual species to whole genera.</title>
        <authorList>
            <person name="Goeker M."/>
        </authorList>
    </citation>
    <scope>NUCLEOTIDE SEQUENCE [LARGE SCALE GENOMIC DNA]</scope>
    <source>
        <strain evidence="2 3">YU 961-1</strain>
    </source>
</reference>
<protein>
    <submittedName>
        <fullName evidence="2">YbaB/EbfC DNA-binding family protein</fullName>
    </submittedName>
</protein>
<accession>A0A2S6GEK2</accession>
<dbReference type="Gene3D" id="3.30.1310.10">
    <property type="entry name" value="Nucleoid-associated protein YbaB-like domain"/>
    <property type="match status" value="1"/>
</dbReference>
<evidence type="ECO:0000313" key="2">
    <source>
        <dbReference type="EMBL" id="PPK63667.1"/>
    </source>
</evidence>
<name>A0A2S6GEK2_9PSEU</name>
<proteinExistence type="predicted"/>
<dbReference type="InterPro" id="IPR004401">
    <property type="entry name" value="YbaB/EbfC"/>
</dbReference>